<organism evidence="1">
    <name type="scientific">viral metagenome</name>
    <dbReference type="NCBI Taxonomy" id="1070528"/>
    <lineage>
        <taxon>unclassified sequences</taxon>
        <taxon>metagenomes</taxon>
        <taxon>organismal metagenomes</taxon>
    </lineage>
</organism>
<gene>
    <name evidence="1" type="ORF">TM448A00064_0056</name>
    <name evidence="2" type="ORF">TM448B00061_0065</name>
</gene>
<evidence type="ECO:0000313" key="1">
    <source>
        <dbReference type="EMBL" id="QJA43877.1"/>
    </source>
</evidence>
<proteinExistence type="predicted"/>
<dbReference type="EMBL" id="MT143971">
    <property type="protein sequence ID" value="QJA43877.1"/>
    <property type="molecule type" value="Genomic_DNA"/>
</dbReference>
<dbReference type="EMBL" id="MT144588">
    <property type="protein sequence ID" value="QJH93445.1"/>
    <property type="molecule type" value="Genomic_DNA"/>
</dbReference>
<reference evidence="1" key="1">
    <citation type="submission" date="2020-03" db="EMBL/GenBank/DDBJ databases">
        <title>The deep terrestrial virosphere.</title>
        <authorList>
            <person name="Holmfeldt K."/>
            <person name="Nilsson E."/>
            <person name="Simone D."/>
            <person name="Lopez-Fernandez M."/>
            <person name="Wu X."/>
            <person name="de Brujin I."/>
            <person name="Lundin D."/>
            <person name="Andersson A."/>
            <person name="Bertilsson S."/>
            <person name="Dopson M."/>
        </authorList>
    </citation>
    <scope>NUCLEOTIDE SEQUENCE</scope>
    <source>
        <strain evidence="1">TM448A00064</strain>
        <strain evidence="2">TM448B00061</strain>
    </source>
</reference>
<accession>A0A6H1Z934</accession>
<evidence type="ECO:0000313" key="2">
    <source>
        <dbReference type="EMBL" id="QJH93445.1"/>
    </source>
</evidence>
<sequence>MALIVQCFNVPMPAAPPSIAVPNFGIMDKAWGALGKIPSTDELLIGFQDNLTLALAPVKRYLEMVEIVMGFYQCTKAVPQAIMDLDPGPIFDCFKILVKAIGLVLSWVPPMAYVRVALDLAAYIIDVVDEIIAFFVRLDAILTDYLSILDEATLLGDVELLTIMSCAGTRHKARLGPILDLFAFVQPTCNSLNDMFIRLLPMQDKVKQLKKLKERYEESSSFLGSFRTALDAGGVLPEFPYFLGERKTQHPSCPVPPMGDVLEAMNDIRNQMVMMHNLLAPLVGRDPDKAQRSLPGFQQF</sequence>
<protein>
    <submittedName>
        <fullName evidence="1">Uncharacterized protein</fullName>
    </submittedName>
</protein>
<dbReference type="AlphaFoldDB" id="A0A6H1Z934"/>
<name>A0A6H1Z934_9ZZZZ</name>